<dbReference type="Gene3D" id="3.40.50.150">
    <property type="entry name" value="Vaccinia Virus protein VP39"/>
    <property type="match status" value="1"/>
</dbReference>
<dbReference type="PANTHER" id="PTHR23417:SF14">
    <property type="entry name" value="PENTACOTRIPEPTIDE-REPEAT REGION OF PRORP DOMAIN-CONTAINING PROTEIN"/>
    <property type="match status" value="1"/>
</dbReference>
<keyword evidence="5 7" id="KW-0949">S-adenosyl-L-methionine</keyword>
<evidence type="ECO:0000256" key="2">
    <source>
        <dbReference type="ARBA" id="ARBA00003015"/>
    </source>
</evidence>
<comment type="similarity">
    <text evidence="7">Belongs to the class I-like SAM-binding methyltransferase superfamily. TrmB family.</text>
</comment>
<feature type="binding site" evidence="7">
    <location>
        <position position="155"/>
    </location>
    <ligand>
        <name>substrate</name>
    </ligand>
</feature>
<dbReference type="PROSITE" id="PS51625">
    <property type="entry name" value="SAM_MT_TRMB"/>
    <property type="match status" value="1"/>
</dbReference>
<evidence type="ECO:0000256" key="1">
    <source>
        <dbReference type="ARBA" id="ARBA00000142"/>
    </source>
</evidence>
<sequence>MRLRNKNWTKDYIEENSQYMINTNEKINPEKCFENKGKYFLEIGCGKGQFSIQNALKYSQNNYIAMEKETTVIGVALKKAINTFEGEFKNLKFLNKFAENLLDIFEPKSFDTIFLNFSDPWPKSKHYKKRLTYISFLEIYHQLLKDDGYIEIKTDNDKLYEFSLEEIEKSKFELIMNTNDLYSSEKLLENNIPTEYEQKFHSMGKNINKIILKKVVND</sequence>
<dbReference type="EC" id="2.1.1.33" evidence="7"/>
<evidence type="ECO:0000256" key="6">
    <source>
        <dbReference type="ARBA" id="ARBA00022694"/>
    </source>
</evidence>
<dbReference type="GO" id="GO:0008176">
    <property type="term" value="F:tRNA (guanine(46)-N7)-methyltransferase activity"/>
    <property type="evidence" value="ECO:0007669"/>
    <property type="project" value="UniProtKB-UniRule"/>
</dbReference>
<dbReference type="PANTHER" id="PTHR23417">
    <property type="entry name" value="3-DEOXY-D-MANNO-OCTULOSONIC-ACID TRANSFERASE/TRNA GUANINE-N 7 - -METHYLTRANSFERASE"/>
    <property type="match status" value="1"/>
</dbReference>
<dbReference type="Pfam" id="PF02390">
    <property type="entry name" value="Methyltransf_4"/>
    <property type="match status" value="1"/>
</dbReference>
<evidence type="ECO:0000256" key="3">
    <source>
        <dbReference type="ARBA" id="ARBA00022603"/>
    </source>
</evidence>
<dbReference type="NCBIfam" id="TIGR00091">
    <property type="entry name" value="tRNA (guanosine(46)-N7)-methyltransferase TrmB"/>
    <property type="match status" value="1"/>
</dbReference>
<dbReference type="SUPFAM" id="SSF53335">
    <property type="entry name" value="S-adenosyl-L-methionine-dependent methyltransferases"/>
    <property type="match status" value="1"/>
</dbReference>
<dbReference type="GO" id="GO:0043527">
    <property type="term" value="C:tRNA methyltransferase complex"/>
    <property type="evidence" value="ECO:0007669"/>
    <property type="project" value="TreeGrafter"/>
</dbReference>
<evidence type="ECO:0000256" key="7">
    <source>
        <dbReference type="HAMAP-Rule" id="MF_01057"/>
    </source>
</evidence>
<organism evidence="8 9">
    <name type="scientific">Spiroplasma chinense</name>
    <dbReference type="NCBI Taxonomy" id="216932"/>
    <lineage>
        <taxon>Bacteria</taxon>
        <taxon>Bacillati</taxon>
        <taxon>Mycoplasmatota</taxon>
        <taxon>Mollicutes</taxon>
        <taxon>Entomoplasmatales</taxon>
        <taxon>Spiroplasmataceae</taxon>
        <taxon>Spiroplasma</taxon>
    </lineage>
</organism>
<keyword evidence="3 7" id="KW-0489">Methyltransferase</keyword>
<evidence type="ECO:0000313" key="9">
    <source>
        <dbReference type="Proteomes" id="UP000323144"/>
    </source>
</evidence>
<dbReference type="KEGG" id="schi:SCHIN_v1c01250"/>
<feature type="binding site" evidence="7">
    <location>
        <begin position="194"/>
        <end position="197"/>
    </location>
    <ligand>
        <name>substrate</name>
    </ligand>
</feature>
<evidence type="ECO:0000313" key="8">
    <source>
        <dbReference type="EMBL" id="QEH61323.1"/>
    </source>
</evidence>
<dbReference type="UniPathway" id="UPA00989"/>
<dbReference type="AlphaFoldDB" id="A0A5B9Y3I7"/>
<keyword evidence="4 7" id="KW-0808">Transferase</keyword>
<evidence type="ECO:0000256" key="4">
    <source>
        <dbReference type="ARBA" id="ARBA00022679"/>
    </source>
</evidence>
<accession>A0A5B9Y3I7</accession>
<feature type="binding site" evidence="7">
    <location>
        <position position="119"/>
    </location>
    <ligand>
        <name>S-adenosyl-L-methionine</name>
        <dbReference type="ChEBI" id="CHEBI:59789"/>
    </ligand>
</feature>
<dbReference type="InterPro" id="IPR003358">
    <property type="entry name" value="tRNA_(Gua-N-7)_MeTrfase_Trmb"/>
</dbReference>
<feature type="binding site" evidence="7">
    <location>
        <position position="67"/>
    </location>
    <ligand>
        <name>S-adenosyl-L-methionine</name>
        <dbReference type="ChEBI" id="CHEBI:59789"/>
    </ligand>
</feature>
<dbReference type="HAMAP" id="MF_01057">
    <property type="entry name" value="tRNA_methyltr_TrmB"/>
    <property type="match status" value="1"/>
</dbReference>
<proteinExistence type="inferred from homology"/>
<comment type="pathway">
    <text evidence="7">tRNA modification; N(7)-methylguanine-tRNA biosynthesis.</text>
</comment>
<comment type="caution">
    <text evidence="7">Lacks conserved residue(s) required for the propagation of feature annotation.</text>
</comment>
<evidence type="ECO:0000256" key="5">
    <source>
        <dbReference type="ARBA" id="ARBA00022691"/>
    </source>
</evidence>
<dbReference type="CDD" id="cd02440">
    <property type="entry name" value="AdoMet_MTases"/>
    <property type="match status" value="1"/>
</dbReference>
<reference evidence="8 9" key="1">
    <citation type="submission" date="2019-08" db="EMBL/GenBank/DDBJ databases">
        <title>Complete genome sequence of Spiroplasma chinense CCH (DSM 19755).</title>
        <authorList>
            <person name="Shen H.-Y."/>
            <person name="Lin Y.-C."/>
            <person name="Chou L."/>
            <person name="Kuo C.-H."/>
        </authorList>
    </citation>
    <scope>NUCLEOTIDE SEQUENCE [LARGE SCALE GENOMIC DNA]</scope>
    <source>
        <strain evidence="8 9">CCH</strain>
    </source>
</reference>
<dbReference type="Proteomes" id="UP000323144">
    <property type="component" value="Chromosome"/>
</dbReference>
<dbReference type="RefSeq" id="WP_166507718.1">
    <property type="nucleotide sequence ID" value="NZ_CP043026.1"/>
</dbReference>
<protein>
    <recommendedName>
        <fullName evidence="7">tRNA (guanine-N(7)-)-methyltransferase</fullName>
        <ecNumber evidence="7">2.1.1.33</ecNumber>
    </recommendedName>
    <alternativeName>
        <fullName evidence="7">tRNA (guanine(46)-N(7))-methyltransferase</fullName>
    </alternativeName>
    <alternativeName>
        <fullName evidence="7">tRNA(m7G46)-methyltransferase</fullName>
    </alternativeName>
</protein>
<comment type="catalytic activity">
    <reaction evidence="1 7">
        <text>guanosine(46) in tRNA + S-adenosyl-L-methionine = N(7)-methylguanosine(46) in tRNA + S-adenosyl-L-homocysteine</text>
        <dbReference type="Rhea" id="RHEA:42708"/>
        <dbReference type="Rhea" id="RHEA-COMP:10188"/>
        <dbReference type="Rhea" id="RHEA-COMP:10189"/>
        <dbReference type="ChEBI" id="CHEBI:57856"/>
        <dbReference type="ChEBI" id="CHEBI:59789"/>
        <dbReference type="ChEBI" id="CHEBI:74269"/>
        <dbReference type="ChEBI" id="CHEBI:74480"/>
        <dbReference type="EC" id="2.1.1.33"/>
    </reaction>
</comment>
<gene>
    <name evidence="7 8" type="primary">trmB</name>
    <name evidence="8" type="ORF">SCHIN_v1c01250</name>
</gene>
<dbReference type="InterPro" id="IPR055361">
    <property type="entry name" value="tRNA_methyltr_TrmB_bact"/>
</dbReference>
<keyword evidence="6 7" id="KW-0819">tRNA processing</keyword>
<feature type="binding site" evidence="7">
    <location>
        <position position="42"/>
    </location>
    <ligand>
        <name>S-adenosyl-L-methionine</name>
        <dbReference type="ChEBI" id="CHEBI:59789"/>
    </ligand>
</feature>
<feature type="binding site" evidence="7">
    <location>
        <position position="123"/>
    </location>
    <ligand>
        <name>substrate</name>
    </ligand>
</feature>
<dbReference type="InterPro" id="IPR029063">
    <property type="entry name" value="SAM-dependent_MTases_sf"/>
</dbReference>
<dbReference type="NCBIfam" id="NF001080">
    <property type="entry name" value="PRK00121.2-2"/>
    <property type="match status" value="1"/>
</dbReference>
<dbReference type="EMBL" id="CP043026">
    <property type="protein sequence ID" value="QEH61323.1"/>
    <property type="molecule type" value="Genomic_DNA"/>
</dbReference>
<keyword evidence="9" id="KW-1185">Reference proteome</keyword>
<comment type="function">
    <text evidence="2 7">Catalyzes the formation of N(7)-methylguanine at position 46 (m7G46) in tRNA.</text>
</comment>
<name>A0A5B9Y3I7_9MOLU</name>